<evidence type="ECO:0008006" key="3">
    <source>
        <dbReference type="Google" id="ProtNLM"/>
    </source>
</evidence>
<accession>A0ABX3ESH7</accession>
<name>A0ABX3ESH7_9BACL</name>
<organism evidence="1 2">
    <name type="scientific">Paenibacillus helianthi</name>
    <dbReference type="NCBI Taxonomy" id="1349432"/>
    <lineage>
        <taxon>Bacteria</taxon>
        <taxon>Bacillati</taxon>
        <taxon>Bacillota</taxon>
        <taxon>Bacilli</taxon>
        <taxon>Bacillales</taxon>
        <taxon>Paenibacillaceae</taxon>
        <taxon>Paenibacillus</taxon>
    </lineage>
</organism>
<protein>
    <recommendedName>
        <fullName evidence="3">MEDS domain-containing protein</fullName>
    </recommendedName>
</protein>
<dbReference type="EMBL" id="LVWI01000002">
    <property type="protein sequence ID" value="OKP90876.1"/>
    <property type="molecule type" value="Genomic_DNA"/>
</dbReference>
<sequence length="180" mass="20409">MDSLVELLKEAAEKNTSGIIFLANDEMTSEVIQYLKPYADNLRMPVFELPRESIIVEITKEISSKILEEESRTSITEHLLERLCFGDAESVHEWVSKAGYYGIDLSGYLDRMNMEWDHSLIYAAGTSTPSTAQRKKTSVHRLFYHNALNRSFFGFAATALYAEQRLVTYALKAGFGKLPV</sequence>
<evidence type="ECO:0000313" key="2">
    <source>
        <dbReference type="Proteomes" id="UP000186058"/>
    </source>
</evidence>
<reference evidence="1 2" key="1">
    <citation type="submission" date="2016-03" db="EMBL/GenBank/DDBJ databases">
        <authorList>
            <person name="Sant'Anna F.H."/>
            <person name="Ambrosini A."/>
            <person name="Souza R."/>
            <person name="Bach E."/>
            <person name="Fernandes G."/>
            <person name="Balsanelli E."/>
            <person name="Baura V.A."/>
            <person name="Souza E.M."/>
            <person name="Passaglia L."/>
        </authorList>
    </citation>
    <scope>NUCLEOTIDE SEQUENCE [LARGE SCALE GENOMIC DNA]</scope>
    <source>
        <strain evidence="1 2">P26E</strain>
    </source>
</reference>
<gene>
    <name evidence="1" type="ORF">A3844_03190</name>
</gene>
<evidence type="ECO:0000313" key="1">
    <source>
        <dbReference type="EMBL" id="OKP90876.1"/>
    </source>
</evidence>
<dbReference type="Proteomes" id="UP000186058">
    <property type="component" value="Unassembled WGS sequence"/>
</dbReference>
<keyword evidence="2" id="KW-1185">Reference proteome</keyword>
<proteinExistence type="predicted"/>
<comment type="caution">
    <text evidence="1">The sequence shown here is derived from an EMBL/GenBank/DDBJ whole genome shotgun (WGS) entry which is preliminary data.</text>
</comment>